<keyword evidence="2" id="KW-0732">Signal</keyword>
<dbReference type="Proteomes" id="UP000198519">
    <property type="component" value="Unassembled WGS sequence"/>
</dbReference>
<reference evidence="4" key="1">
    <citation type="submission" date="2016-10" db="EMBL/GenBank/DDBJ databases">
        <authorList>
            <person name="Varghese N."/>
            <person name="Submissions S."/>
        </authorList>
    </citation>
    <scope>NUCLEOTIDE SEQUENCE [LARGE SCALE GENOMIC DNA]</scope>
    <source>
        <strain evidence="4">CGMCC 1.7061</strain>
    </source>
</reference>
<organism evidence="3 4">
    <name type="scientific">Marinobacter zhejiangensis</name>
    <dbReference type="NCBI Taxonomy" id="488535"/>
    <lineage>
        <taxon>Bacteria</taxon>
        <taxon>Pseudomonadati</taxon>
        <taxon>Pseudomonadota</taxon>
        <taxon>Gammaproteobacteria</taxon>
        <taxon>Pseudomonadales</taxon>
        <taxon>Marinobacteraceae</taxon>
        <taxon>Marinobacter</taxon>
    </lineage>
</organism>
<dbReference type="AlphaFoldDB" id="A0A1I4QB80"/>
<keyword evidence="4" id="KW-1185">Reference proteome</keyword>
<proteinExistence type="predicted"/>
<dbReference type="EMBL" id="FOUE01000003">
    <property type="protein sequence ID" value="SFM36880.1"/>
    <property type="molecule type" value="Genomic_DNA"/>
</dbReference>
<protein>
    <recommendedName>
        <fullName evidence="5">Lipase modulator</fullName>
    </recommendedName>
</protein>
<dbReference type="RefSeq" id="WP_092022587.1">
    <property type="nucleotide sequence ID" value="NZ_FOUE01000003.1"/>
</dbReference>
<feature type="signal peptide" evidence="2">
    <location>
        <begin position="1"/>
        <end position="19"/>
    </location>
</feature>
<feature type="compositionally biased region" description="Polar residues" evidence="1">
    <location>
        <begin position="36"/>
        <end position="52"/>
    </location>
</feature>
<dbReference type="OrthoDB" id="318927at2"/>
<name>A0A1I4QB80_9GAMM</name>
<gene>
    <name evidence="3" type="ORF">SAMN04487963_2268</name>
</gene>
<evidence type="ECO:0000313" key="4">
    <source>
        <dbReference type="Proteomes" id="UP000198519"/>
    </source>
</evidence>
<accession>A0A1I4QB80</accession>
<evidence type="ECO:0000256" key="2">
    <source>
        <dbReference type="SAM" id="SignalP"/>
    </source>
</evidence>
<evidence type="ECO:0000313" key="3">
    <source>
        <dbReference type="EMBL" id="SFM36880.1"/>
    </source>
</evidence>
<feature type="chain" id="PRO_5011521606" description="Lipase modulator" evidence="2">
    <location>
        <begin position="20"/>
        <end position="344"/>
    </location>
</feature>
<evidence type="ECO:0008006" key="5">
    <source>
        <dbReference type="Google" id="ProtNLM"/>
    </source>
</evidence>
<sequence>MTLAKKLSVAALVAAVSTAGWLLKDSAGHLQAAPETASSTTDQPRTAGSEPSPQLIPDGEAPVINALAIDWLERFGETIHDPVVQAQFAELKRDLINTYPDQGETIFLRALWLAFPTYAQEILTLLAKLQVYEQWLVNNDLLLRDMAPLEREGVTWRKRLELFGPVADLIWAEEKAEWARRQQAVQQVMATLDQARQYSLDETLFQLQSAIEESYGGNWRSVAMDSGVVANVFFGFESVQAKLRDLPAERRQQEINRVRTNLGYSAEQVARLAERDQRRNQRWDNGLAYMADRSALSSTLAGDELVTALVDLREHYFAHEAVTIAQEEADGFFRYQRPRYFGRN</sequence>
<feature type="region of interest" description="Disordered" evidence="1">
    <location>
        <begin position="32"/>
        <end position="55"/>
    </location>
</feature>
<evidence type="ECO:0000256" key="1">
    <source>
        <dbReference type="SAM" id="MobiDB-lite"/>
    </source>
</evidence>